<keyword evidence="4 5" id="KW-0472">Membrane</keyword>
<protein>
    <submittedName>
        <fullName evidence="7">YIP1 family protein</fullName>
    </submittedName>
</protein>
<keyword evidence="2 5" id="KW-0812">Transmembrane</keyword>
<feature type="transmembrane region" description="Helical" evidence="5">
    <location>
        <begin position="203"/>
        <end position="229"/>
    </location>
</feature>
<dbReference type="Proteomes" id="UP000614469">
    <property type="component" value="Unassembled WGS sequence"/>
</dbReference>
<gene>
    <name evidence="7" type="ORF">H8E29_13725</name>
</gene>
<feature type="transmembrane region" description="Helical" evidence="5">
    <location>
        <begin position="162"/>
        <end position="183"/>
    </location>
</feature>
<comment type="subcellular location">
    <subcellularLocation>
        <location evidence="1">Membrane</location>
        <topology evidence="1">Multi-pass membrane protein</topology>
    </subcellularLocation>
</comment>
<accession>A0A8J6NIQ4</accession>
<dbReference type="InterPro" id="IPR006977">
    <property type="entry name" value="Yip1_dom"/>
</dbReference>
<dbReference type="EMBL" id="JACNJN010000154">
    <property type="protein sequence ID" value="MBC8336321.1"/>
    <property type="molecule type" value="Genomic_DNA"/>
</dbReference>
<feature type="transmembrane region" description="Helical" evidence="5">
    <location>
        <begin position="98"/>
        <end position="119"/>
    </location>
</feature>
<name>A0A8J6NIQ4_9CHLR</name>
<proteinExistence type="predicted"/>
<evidence type="ECO:0000313" key="7">
    <source>
        <dbReference type="EMBL" id="MBC8336321.1"/>
    </source>
</evidence>
<organism evidence="7 8">
    <name type="scientific">Candidatus Desulfolinea nitratireducens</name>
    <dbReference type="NCBI Taxonomy" id="2841698"/>
    <lineage>
        <taxon>Bacteria</taxon>
        <taxon>Bacillati</taxon>
        <taxon>Chloroflexota</taxon>
        <taxon>Anaerolineae</taxon>
        <taxon>Anaerolineales</taxon>
        <taxon>Anaerolineales incertae sedis</taxon>
        <taxon>Candidatus Desulfolinea</taxon>
    </lineage>
</organism>
<comment type="caution">
    <text evidence="7">The sequence shown here is derived from an EMBL/GenBank/DDBJ whole genome shotgun (WGS) entry which is preliminary data.</text>
</comment>
<feature type="transmembrane region" description="Helical" evidence="5">
    <location>
        <begin position="53"/>
        <end position="77"/>
    </location>
</feature>
<feature type="domain" description="Yip1" evidence="6">
    <location>
        <begin position="30"/>
        <end position="218"/>
    </location>
</feature>
<evidence type="ECO:0000259" key="6">
    <source>
        <dbReference type="Pfam" id="PF04893"/>
    </source>
</evidence>
<reference evidence="7 8" key="1">
    <citation type="submission" date="2020-08" db="EMBL/GenBank/DDBJ databases">
        <title>Bridging the membrane lipid divide: bacteria of the FCB group superphylum have the potential to synthesize archaeal ether lipids.</title>
        <authorList>
            <person name="Villanueva L."/>
            <person name="Von Meijenfeldt F.A.B."/>
            <person name="Westbye A.B."/>
            <person name="Yadav S."/>
            <person name="Hopmans E.C."/>
            <person name="Dutilh B.E."/>
            <person name="Sinninghe Damste J.S."/>
        </authorList>
    </citation>
    <scope>NUCLEOTIDE SEQUENCE [LARGE SCALE GENOMIC DNA]</scope>
    <source>
        <strain evidence="7">NIOZ-UU36</strain>
    </source>
</reference>
<sequence length="245" mass="26266">MSEIPEFLDQEPSPYSSDEPMPWYQVWIAAITKPNEQTFRDLAAQSNAKPGTAYLWIFISYLVTFIIVVGAQAAIGFPNIARQLSGYGMGDFPVEDMGGFLIGALVIAPFMAGIVVLFFMLSTALIQWIASLFGGTASYATLVYPFGAIYAPFMLASAMMSLLGLIPFIGMCFGLISIGIWVYQIVLQVLAVKAVNDLDTGKAAGAVLLPGLVLFVFVCCCLLIGLAAAGPIIGEVFSEINQGLY</sequence>
<feature type="transmembrane region" description="Helical" evidence="5">
    <location>
        <begin position="125"/>
        <end position="150"/>
    </location>
</feature>
<evidence type="ECO:0000256" key="5">
    <source>
        <dbReference type="SAM" id="Phobius"/>
    </source>
</evidence>
<dbReference type="AlphaFoldDB" id="A0A8J6NIQ4"/>
<evidence type="ECO:0000256" key="2">
    <source>
        <dbReference type="ARBA" id="ARBA00022692"/>
    </source>
</evidence>
<evidence type="ECO:0000313" key="8">
    <source>
        <dbReference type="Proteomes" id="UP000614469"/>
    </source>
</evidence>
<dbReference type="Pfam" id="PF04893">
    <property type="entry name" value="Yip1"/>
    <property type="match status" value="1"/>
</dbReference>
<dbReference type="GO" id="GO:0016020">
    <property type="term" value="C:membrane"/>
    <property type="evidence" value="ECO:0007669"/>
    <property type="project" value="UniProtKB-SubCell"/>
</dbReference>
<evidence type="ECO:0000256" key="4">
    <source>
        <dbReference type="ARBA" id="ARBA00023136"/>
    </source>
</evidence>
<evidence type="ECO:0000256" key="1">
    <source>
        <dbReference type="ARBA" id="ARBA00004141"/>
    </source>
</evidence>
<keyword evidence="3 5" id="KW-1133">Transmembrane helix</keyword>
<evidence type="ECO:0000256" key="3">
    <source>
        <dbReference type="ARBA" id="ARBA00022989"/>
    </source>
</evidence>